<evidence type="ECO:0000256" key="1">
    <source>
        <dbReference type="ARBA" id="ARBA00004613"/>
    </source>
</evidence>
<dbReference type="OrthoDB" id="6233542at2759"/>
<dbReference type="WBParaSite" id="EgrG_000682900">
    <property type="protein sequence ID" value="EgrG_000682900"/>
    <property type="gene ID" value="EgrG_000682900"/>
</dbReference>
<dbReference type="SUPFAM" id="SSF81296">
    <property type="entry name" value="E set domains"/>
    <property type="match status" value="1"/>
</dbReference>
<evidence type="ECO:0000313" key="8">
    <source>
        <dbReference type="Proteomes" id="UP000019149"/>
    </source>
</evidence>
<reference evidence="10" key="4">
    <citation type="submission" date="2020-10" db="UniProtKB">
        <authorList>
            <consortium name="WormBaseParasite"/>
        </authorList>
    </citation>
    <scope>IDENTIFICATION</scope>
</reference>
<dbReference type="STRING" id="6210.U6JFK1"/>
<evidence type="ECO:0000256" key="2">
    <source>
        <dbReference type="ARBA" id="ARBA00006370"/>
    </source>
</evidence>
<dbReference type="PANTHER" id="PTHR11306:SF68">
    <property type="entry name" value="NPC INTRACELLULAR CHOLESTEROL TRANSPORTER 2"/>
    <property type="match status" value="1"/>
</dbReference>
<dbReference type="SMART" id="SM00737">
    <property type="entry name" value="ML"/>
    <property type="match status" value="1"/>
</dbReference>
<evidence type="ECO:0000259" key="5">
    <source>
        <dbReference type="SMART" id="SM00737"/>
    </source>
</evidence>
<dbReference type="Pfam" id="PF02221">
    <property type="entry name" value="E1_DerP2_DerF2"/>
    <property type="match status" value="1"/>
</dbReference>
<feature type="domain" description="MD-2-related lipid-recognition" evidence="5">
    <location>
        <begin position="25"/>
        <end position="149"/>
    </location>
</feature>
<evidence type="ECO:0000256" key="3">
    <source>
        <dbReference type="ARBA" id="ARBA00022525"/>
    </source>
</evidence>
<proteinExistence type="inferred from homology"/>
<keyword evidence="4" id="KW-0732">Signal</keyword>
<keyword evidence="3" id="KW-0964">Secreted</keyword>
<dbReference type="KEGG" id="egl:EGR_04634"/>
<accession>U6JFK1</accession>
<reference evidence="6" key="3">
    <citation type="submission" date="2014-06" db="EMBL/GenBank/DDBJ databases">
        <authorList>
            <person name="Aslett M."/>
        </authorList>
    </citation>
    <scope>NUCLEOTIDE SEQUENCE</scope>
</reference>
<dbReference type="PANTHER" id="PTHR11306">
    <property type="entry name" value="NIEMANN PICK TYPE C2 PROTEIN NPC2-RELATED"/>
    <property type="match status" value="1"/>
</dbReference>
<comment type="subcellular location">
    <subcellularLocation>
        <location evidence="1">Secreted</location>
    </subcellularLocation>
</comment>
<dbReference type="RefSeq" id="XP_024351636.1">
    <property type="nucleotide sequence ID" value="XM_024493883.1"/>
</dbReference>
<keyword evidence="8" id="KW-1185">Reference proteome</keyword>
<feature type="chain" id="PRO_5008431663" evidence="4">
    <location>
        <begin position="21"/>
        <end position="189"/>
    </location>
</feature>
<dbReference type="AlphaFoldDB" id="U6JFK1"/>
<evidence type="ECO:0000313" key="10">
    <source>
        <dbReference type="WBParaSite" id="EgrG_000682900"/>
    </source>
</evidence>
<dbReference type="InterPro" id="IPR014756">
    <property type="entry name" value="Ig_E-set"/>
</dbReference>
<comment type="similarity">
    <text evidence="2">Belongs to the NPC2 family.</text>
</comment>
<dbReference type="EMBL" id="APAU02000030">
    <property type="protein sequence ID" value="EUB60440.1"/>
    <property type="molecule type" value="Genomic_DNA"/>
</dbReference>
<dbReference type="Proteomes" id="UP000492820">
    <property type="component" value="Unassembled WGS sequence"/>
</dbReference>
<dbReference type="EMBL" id="LK028588">
    <property type="protein sequence ID" value="CDS22842.1"/>
    <property type="molecule type" value="Genomic_DNA"/>
</dbReference>
<dbReference type="FunFam" id="2.60.40.770:FF:000001">
    <property type="entry name" value="NPC intracellular cholesterol transporter 2"/>
    <property type="match status" value="1"/>
</dbReference>
<sequence>MHALTGVICVALFVATSCHAAIPGLEDCSTPSSRGEFIDGEITPCTTDPCVLVKGRNTSITLKFISTDVVTAGRIVVHGIIAGIPVPFSLPDDNLCHFIQSGCTIQPNSTEQMDYSLYVKESYPSIQLTIKWQLVNELGVDLVCVKFPAKLSPTPPSESWTPPHASPPETLIGHLRRILGKLLLFGSRD</sequence>
<dbReference type="GO" id="GO:0005576">
    <property type="term" value="C:extracellular region"/>
    <property type="evidence" value="ECO:0007669"/>
    <property type="project" value="UniProtKB-SubCell"/>
</dbReference>
<dbReference type="InterPro" id="IPR003172">
    <property type="entry name" value="ML_dom"/>
</dbReference>
<dbReference type="CTD" id="36340349"/>
<reference evidence="7 8" key="1">
    <citation type="journal article" date="2013" name="Nat. Genet.">
        <title>The genome of the hydatid tapeworm Echinococcus granulosus.</title>
        <authorList>
            <person name="Zheng H."/>
            <person name="Zhang W."/>
            <person name="Zhang L."/>
            <person name="Zhang Z."/>
            <person name="Li J."/>
            <person name="Lu G."/>
            <person name="Zhu Y."/>
            <person name="Wang Y."/>
            <person name="Huang Y."/>
            <person name="Liu J."/>
            <person name="Kang H."/>
            <person name="Chen J."/>
            <person name="Wang L."/>
            <person name="Chen A."/>
            <person name="Yu S."/>
            <person name="Gao Z."/>
            <person name="Jin L."/>
            <person name="Gu W."/>
            <person name="Wang Z."/>
            <person name="Zhao L."/>
            <person name="Shi B."/>
            <person name="Wen H."/>
            <person name="Lin R."/>
            <person name="Jones M.K."/>
            <person name="Brejova B."/>
            <person name="Vinar T."/>
            <person name="Zhao G."/>
            <person name="McManus D.P."/>
            <person name="Chen Z."/>
            <person name="Zhou Y."/>
            <person name="Wang S."/>
        </authorList>
    </citation>
    <scope>NUCLEOTIDE SEQUENCE [LARGE SCALE GENOMIC DNA]</scope>
</reference>
<dbReference type="GeneID" id="36340349"/>
<dbReference type="InterPro" id="IPR039670">
    <property type="entry name" value="NPC2-like"/>
</dbReference>
<dbReference type="GO" id="GO:0015918">
    <property type="term" value="P:sterol transport"/>
    <property type="evidence" value="ECO:0007669"/>
    <property type="project" value="InterPro"/>
</dbReference>
<evidence type="ECO:0000313" key="9">
    <source>
        <dbReference type="Proteomes" id="UP000492820"/>
    </source>
</evidence>
<dbReference type="Gene3D" id="2.60.40.770">
    <property type="match status" value="1"/>
</dbReference>
<name>U6JFK1_ECHGR</name>
<protein>
    <submittedName>
        <fullName evidence="7">Epididymal secretory protein E1</fullName>
    </submittedName>
    <submittedName>
        <fullName evidence="6">Niemann Pick C2 protein</fullName>
    </submittedName>
</protein>
<organism evidence="7 8">
    <name type="scientific">Echinococcus granulosus</name>
    <name type="common">Hydatid tapeworm</name>
    <dbReference type="NCBI Taxonomy" id="6210"/>
    <lineage>
        <taxon>Eukaryota</taxon>
        <taxon>Metazoa</taxon>
        <taxon>Spiralia</taxon>
        <taxon>Lophotrochozoa</taxon>
        <taxon>Platyhelminthes</taxon>
        <taxon>Cestoda</taxon>
        <taxon>Eucestoda</taxon>
        <taxon>Cyclophyllidea</taxon>
        <taxon>Taeniidae</taxon>
        <taxon>Echinococcus</taxon>
        <taxon>Echinococcus granulosus group</taxon>
    </lineage>
</organism>
<dbReference type="GO" id="GO:0032934">
    <property type="term" value="F:sterol binding"/>
    <property type="evidence" value="ECO:0007669"/>
    <property type="project" value="InterPro"/>
</dbReference>
<feature type="signal peptide" evidence="4">
    <location>
        <begin position="1"/>
        <end position="20"/>
    </location>
</feature>
<reference evidence="6 9" key="2">
    <citation type="journal article" date="2013" name="Nature">
        <title>The genomes of four tapeworm species reveal adaptations to parasitism.</title>
        <authorList>
            <person name="Tsai I.J."/>
            <person name="Zarowiecki M."/>
            <person name="Holroyd N."/>
            <person name="Garciarrubio A."/>
            <person name="Sanchez-Flores A."/>
            <person name="Brooks K.L."/>
            <person name="Tracey A."/>
            <person name="Bobes R.J."/>
            <person name="Fragoso G."/>
            <person name="Sciutto E."/>
            <person name="Aslett M."/>
            <person name="Beasley H."/>
            <person name="Bennett H.M."/>
            <person name="Cai J."/>
            <person name="Camicia F."/>
            <person name="Clark R."/>
            <person name="Cucher M."/>
            <person name="De Silva N."/>
            <person name="Day T.A."/>
            <person name="Deplazes P."/>
            <person name="Estrada K."/>
            <person name="Fernandez C."/>
            <person name="Holland P.W."/>
            <person name="Hou J."/>
            <person name="Hu S."/>
            <person name="Huckvale T."/>
            <person name="Hung S.S."/>
            <person name="Kamenetzky L."/>
            <person name="Keane J.A."/>
            <person name="Kiss F."/>
            <person name="Koziol U."/>
            <person name="Lambert O."/>
            <person name="Liu K."/>
            <person name="Luo X."/>
            <person name="Luo Y."/>
            <person name="Macchiaroli N."/>
            <person name="Nichol S."/>
            <person name="Paps J."/>
            <person name="Parkinson J."/>
            <person name="Pouchkina-Stantcheva N."/>
            <person name="Riddiford N."/>
            <person name="Rosenzvit M."/>
            <person name="Salinas G."/>
            <person name="Wasmuth J.D."/>
            <person name="Zamanian M."/>
            <person name="Zheng Y."/>
            <person name="Cai X."/>
            <person name="Soberon X."/>
            <person name="Olson P.D."/>
            <person name="Laclette J.P."/>
            <person name="Brehm K."/>
            <person name="Berriman M."/>
            <person name="Garciarrubio A."/>
            <person name="Bobes R.J."/>
            <person name="Fragoso G."/>
            <person name="Sanchez-Flores A."/>
            <person name="Estrada K."/>
            <person name="Cevallos M.A."/>
            <person name="Morett E."/>
            <person name="Gonzalez V."/>
            <person name="Portillo T."/>
            <person name="Ochoa-Leyva A."/>
            <person name="Jose M.V."/>
            <person name="Sciutto E."/>
            <person name="Landa A."/>
            <person name="Jimenez L."/>
            <person name="Valdes V."/>
            <person name="Carrero J.C."/>
            <person name="Larralde C."/>
            <person name="Morales-Montor J."/>
            <person name="Limon-Lason J."/>
            <person name="Soberon X."/>
            <person name="Laclette J.P."/>
        </authorList>
    </citation>
    <scope>NUCLEOTIDE SEQUENCE [LARGE SCALE GENOMIC DNA]</scope>
</reference>
<evidence type="ECO:0000313" key="6">
    <source>
        <dbReference type="EMBL" id="CDS22842.1"/>
    </source>
</evidence>
<dbReference type="OMA" id="VDIVCVE"/>
<gene>
    <name evidence="7 10" type="ORF">EGR_04634</name>
    <name evidence="6" type="ORF">EgrG_000682900</name>
</gene>
<dbReference type="Proteomes" id="UP000019149">
    <property type="component" value="Unassembled WGS sequence"/>
</dbReference>
<evidence type="ECO:0000313" key="7">
    <source>
        <dbReference type="EMBL" id="EUB60440.1"/>
    </source>
</evidence>
<evidence type="ECO:0000256" key="4">
    <source>
        <dbReference type="SAM" id="SignalP"/>
    </source>
</evidence>